<evidence type="ECO:0000313" key="2">
    <source>
        <dbReference type="EMBL" id="CEM07639.1"/>
    </source>
</evidence>
<protein>
    <submittedName>
        <fullName evidence="2">Uncharacterized protein</fullName>
    </submittedName>
</protein>
<evidence type="ECO:0000256" key="1">
    <source>
        <dbReference type="SAM" id="MobiDB-lite"/>
    </source>
</evidence>
<dbReference type="InParanoid" id="A0A0G4F579"/>
<feature type="region of interest" description="Disordered" evidence="1">
    <location>
        <begin position="222"/>
        <end position="241"/>
    </location>
</feature>
<accession>A0A0G4F579</accession>
<feature type="region of interest" description="Disordered" evidence="1">
    <location>
        <begin position="313"/>
        <end position="366"/>
    </location>
</feature>
<evidence type="ECO:0000313" key="3">
    <source>
        <dbReference type="Proteomes" id="UP000041254"/>
    </source>
</evidence>
<dbReference type="AlphaFoldDB" id="A0A0G4F579"/>
<proteinExistence type="predicted"/>
<dbReference type="EMBL" id="CDMY01000376">
    <property type="protein sequence ID" value="CEM07639.1"/>
    <property type="molecule type" value="Genomic_DNA"/>
</dbReference>
<keyword evidence="3" id="KW-1185">Reference proteome</keyword>
<gene>
    <name evidence="2" type="ORF">Vbra_14529</name>
</gene>
<name>A0A0G4F579_VITBC</name>
<feature type="region of interest" description="Disordered" evidence="1">
    <location>
        <begin position="113"/>
        <end position="159"/>
    </location>
</feature>
<organism evidence="2 3">
    <name type="scientific">Vitrella brassicaformis (strain CCMP3155)</name>
    <dbReference type="NCBI Taxonomy" id="1169540"/>
    <lineage>
        <taxon>Eukaryota</taxon>
        <taxon>Sar</taxon>
        <taxon>Alveolata</taxon>
        <taxon>Colpodellida</taxon>
        <taxon>Vitrellaceae</taxon>
        <taxon>Vitrella</taxon>
    </lineage>
</organism>
<dbReference type="Proteomes" id="UP000041254">
    <property type="component" value="Unassembled WGS sequence"/>
</dbReference>
<sequence>MLNSELLSAGASVFASYPLRGQCVAPSIMCLRKSESEYGDYDPSCLMSPPLPASPAPVIPSAERHCLSPYQYLKGPAPFELGKTYEPLDEEYVIQLQQLEAARQARTAAARPSGICSGTTATGGKEEEKEEDLMPLLTPSSEGSVSPREVQGGKGQGTCKEGVEKMTVGSCGKEAKSVESRVRSYDRCESTTKSLECSPFHTPVASMKVNSCPATMGTKGATAYQPTDTSKQGAKSKTHKQSEYEISEEFYVLPPSVKSKTLPNEVSWAVSTSPDKRKQAQKQAQTYNRDELEAIRFPAVGSGEGYRRVGYGVTSGTKPQVPAAGKKGPMSSYGSGDKKKTSNVQKAKTPAKEVGGKRPNGQHVHTKAKPLNAKPIMRRVGVVNGVAPGRLPVRHDPVNMGANYREAWKNMRIPGQKK</sequence>
<feature type="compositionally biased region" description="Polar residues" evidence="1">
    <location>
        <begin position="224"/>
        <end position="233"/>
    </location>
</feature>
<dbReference type="VEuPathDB" id="CryptoDB:Vbra_14529"/>
<reference evidence="2 3" key="1">
    <citation type="submission" date="2014-11" db="EMBL/GenBank/DDBJ databases">
        <authorList>
            <person name="Zhu J."/>
            <person name="Qi W."/>
            <person name="Song R."/>
        </authorList>
    </citation>
    <scope>NUCLEOTIDE SEQUENCE [LARGE SCALE GENOMIC DNA]</scope>
</reference>